<name>K7M190_SOYBN</name>
<reference evidence="1" key="3">
    <citation type="submission" date="2018-07" db="EMBL/GenBank/DDBJ databases">
        <title>WGS assembly of Glycine max.</title>
        <authorList>
            <person name="Schmutz J."/>
            <person name="Cannon S."/>
            <person name="Schlueter J."/>
            <person name="Ma J."/>
            <person name="Mitros T."/>
            <person name="Nelson W."/>
            <person name="Hyten D."/>
            <person name="Song Q."/>
            <person name="Thelen J."/>
            <person name="Cheng J."/>
            <person name="Xu D."/>
            <person name="Hellsten U."/>
            <person name="May G."/>
            <person name="Yu Y."/>
            <person name="Sakurai T."/>
            <person name="Umezawa T."/>
            <person name="Bhattacharyya M."/>
            <person name="Sandhu D."/>
            <person name="Valliyodan B."/>
            <person name="Lindquist E."/>
            <person name="Peto M."/>
            <person name="Grant D."/>
            <person name="Shu S."/>
            <person name="Goodstein D."/>
            <person name="Barry K."/>
            <person name="Futrell-Griggs M."/>
            <person name="Abernathy B."/>
            <person name="Du J."/>
            <person name="Tian Z."/>
            <person name="Zhu L."/>
            <person name="Gill N."/>
            <person name="Joshi T."/>
            <person name="Libault M."/>
            <person name="Sethuraman A."/>
            <person name="Zhang X."/>
            <person name="Shinozaki K."/>
            <person name="Nguyen H."/>
            <person name="Wing R."/>
            <person name="Cregan P."/>
            <person name="Specht J."/>
            <person name="Grimwood J."/>
            <person name="Rokhsar D."/>
            <person name="Stacey G."/>
            <person name="Shoemaker R."/>
            <person name="Jackson S."/>
        </authorList>
    </citation>
    <scope>NUCLEOTIDE SEQUENCE</scope>
    <source>
        <tissue evidence="1">Callus</tissue>
    </source>
</reference>
<evidence type="ECO:0000313" key="1">
    <source>
        <dbReference type="EMBL" id="KRH21229.1"/>
    </source>
</evidence>
<dbReference type="PaxDb" id="3847-GLYMA13G29974.1"/>
<sequence length="86" mass="9784">MILVAIVAEVLEEYTALLARVVEQVFRSAPVPRRVTGYPNVASVIKLWHYSVQINGNSWFKLQTVLCDNIICYPNKSYVTTKLPFP</sequence>
<protein>
    <submittedName>
        <fullName evidence="1 2">Uncharacterized protein</fullName>
    </submittedName>
</protein>
<evidence type="ECO:0000313" key="3">
    <source>
        <dbReference type="Proteomes" id="UP000008827"/>
    </source>
</evidence>
<dbReference type="STRING" id="3847.K7M190"/>
<dbReference type="OrthoDB" id="1913225at2759"/>
<dbReference type="EMBL" id="CM000846">
    <property type="protein sequence ID" value="KRH21229.1"/>
    <property type="molecule type" value="Genomic_DNA"/>
</dbReference>
<gene>
    <name evidence="1" type="ORF">GLYMA_13G227500</name>
</gene>
<dbReference type="PANTHER" id="PTHR48175">
    <property type="entry name" value="OS04G0581700 PROTEIN"/>
    <property type="match status" value="1"/>
</dbReference>
<dbReference type="Proteomes" id="UP000008827">
    <property type="component" value="Chromosome 13"/>
</dbReference>
<keyword evidence="3" id="KW-1185">Reference proteome</keyword>
<evidence type="ECO:0000313" key="2">
    <source>
        <dbReference type="EnsemblPlants" id="KRH21229"/>
    </source>
</evidence>
<reference evidence="1 2" key="1">
    <citation type="journal article" date="2010" name="Nature">
        <title>Genome sequence of the palaeopolyploid soybean.</title>
        <authorList>
            <person name="Schmutz J."/>
            <person name="Cannon S.B."/>
            <person name="Schlueter J."/>
            <person name="Ma J."/>
            <person name="Mitros T."/>
            <person name="Nelson W."/>
            <person name="Hyten D.L."/>
            <person name="Song Q."/>
            <person name="Thelen J.J."/>
            <person name="Cheng J."/>
            <person name="Xu D."/>
            <person name="Hellsten U."/>
            <person name="May G.D."/>
            <person name="Yu Y."/>
            <person name="Sakurai T."/>
            <person name="Umezawa T."/>
            <person name="Bhattacharyya M.K."/>
            <person name="Sandhu D."/>
            <person name="Valliyodan B."/>
            <person name="Lindquist E."/>
            <person name="Peto M."/>
            <person name="Grant D."/>
            <person name="Shu S."/>
            <person name="Goodstein D."/>
            <person name="Barry K."/>
            <person name="Futrell-Griggs M."/>
            <person name="Abernathy B."/>
            <person name="Du J."/>
            <person name="Tian Z."/>
            <person name="Zhu L."/>
            <person name="Gill N."/>
            <person name="Joshi T."/>
            <person name="Libault M."/>
            <person name="Sethuraman A."/>
            <person name="Zhang X.-C."/>
            <person name="Shinozaki K."/>
            <person name="Nguyen H.T."/>
            <person name="Wing R.A."/>
            <person name="Cregan P."/>
            <person name="Specht J."/>
            <person name="Grimwood J."/>
            <person name="Rokhsar D."/>
            <person name="Stacey G."/>
            <person name="Shoemaker R.C."/>
            <person name="Jackson S.A."/>
        </authorList>
    </citation>
    <scope>NUCLEOTIDE SEQUENCE [LARGE SCALE GENOMIC DNA]</scope>
    <source>
        <strain evidence="2">cv. Williams 82</strain>
        <tissue evidence="1">Callus</tissue>
    </source>
</reference>
<organism evidence="1">
    <name type="scientific">Glycine max</name>
    <name type="common">Soybean</name>
    <name type="synonym">Glycine hispida</name>
    <dbReference type="NCBI Taxonomy" id="3847"/>
    <lineage>
        <taxon>Eukaryota</taxon>
        <taxon>Viridiplantae</taxon>
        <taxon>Streptophyta</taxon>
        <taxon>Embryophyta</taxon>
        <taxon>Tracheophyta</taxon>
        <taxon>Spermatophyta</taxon>
        <taxon>Magnoliopsida</taxon>
        <taxon>eudicotyledons</taxon>
        <taxon>Gunneridae</taxon>
        <taxon>Pentapetalae</taxon>
        <taxon>rosids</taxon>
        <taxon>fabids</taxon>
        <taxon>Fabales</taxon>
        <taxon>Fabaceae</taxon>
        <taxon>Papilionoideae</taxon>
        <taxon>50 kb inversion clade</taxon>
        <taxon>NPAAA clade</taxon>
        <taxon>indigoferoid/millettioid clade</taxon>
        <taxon>Phaseoleae</taxon>
        <taxon>Glycine</taxon>
        <taxon>Glycine subgen. Soja</taxon>
    </lineage>
</organism>
<reference evidence="2" key="2">
    <citation type="submission" date="2018-02" db="UniProtKB">
        <authorList>
            <consortium name="EnsemblPlants"/>
        </authorList>
    </citation>
    <scope>IDENTIFICATION</scope>
    <source>
        <strain evidence="2">Williams 82</strain>
    </source>
</reference>
<dbReference type="EnsemblPlants" id="KRH21229">
    <property type="protein sequence ID" value="KRH21229"/>
    <property type="gene ID" value="GLYMA_13G227500"/>
</dbReference>
<dbReference type="Gramene" id="KRH21229">
    <property type="protein sequence ID" value="KRH21229"/>
    <property type="gene ID" value="GLYMA_13G227500"/>
</dbReference>
<accession>K7M190</accession>
<dbReference type="AlphaFoldDB" id="K7M190"/>
<dbReference type="PANTHER" id="PTHR48175:SF3">
    <property type="entry name" value="OS04G0581700 PROTEIN"/>
    <property type="match status" value="1"/>
</dbReference>
<dbReference type="HOGENOM" id="CLU_2502376_0_0_1"/>
<dbReference type="InParanoid" id="K7M190"/>
<proteinExistence type="predicted"/>